<feature type="region of interest" description="Disordered" evidence="1">
    <location>
        <begin position="1"/>
        <end position="29"/>
    </location>
</feature>
<dbReference type="STRING" id="490622.A0A395NZ85"/>
<evidence type="ECO:0000313" key="3">
    <source>
        <dbReference type="EMBL" id="RFU81107.1"/>
    </source>
</evidence>
<dbReference type="Proteomes" id="UP000266272">
    <property type="component" value="Unassembled WGS sequence"/>
</dbReference>
<dbReference type="PANTHER" id="PTHR42080:SF1">
    <property type="entry name" value="SRR1-LIKE DOMAIN-CONTAINING PROTEIN"/>
    <property type="match status" value="1"/>
</dbReference>
<feature type="compositionally biased region" description="Polar residues" evidence="1">
    <location>
        <begin position="18"/>
        <end position="29"/>
    </location>
</feature>
<accession>A0A395NZ85</accession>
<protein>
    <submittedName>
        <fullName evidence="3">Srr1 domain-containing</fullName>
    </submittedName>
</protein>
<evidence type="ECO:0000313" key="4">
    <source>
        <dbReference type="Proteomes" id="UP000266272"/>
    </source>
</evidence>
<organism evidence="3 4">
    <name type="scientific">Trichoderma arundinaceum</name>
    <dbReference type="NCBI Taxonomy" id="490622"/>
    <lineage>
        <taxon>Eukaryota</taxon>
        <taxon>Fungi</taxon>
        <taxon>Dikarya</taxon>
        <taxon>Ascomycota</taxon>
        <taxon>Pezizomycotina</taxon>
        <taxon>Sordariomycetes</taxon>
        <taxon>Hypocreomycetidae</taxon>
        <taxon>Hypocreales</taxon>
        <taxon>Hypocreaceae</taxon>
        <taxon>Trichoderma</taxon>
    </lineage>
</organism>
<gene>
    <name evidence="3" type="ORF">TARUN_1101</name>
</gene>
<evidence type="ECO:0000259" key="2">
    <source>
        <dbReference type="Pfam" id="PF07985"/>
    </source>
</evidence>
<dbReference type="Pfam" id="PF07985">
    <property type="entry name" value="SRR1"/>
    <property type="match status" value="1"/>
</dbReference>
<dbReference type="PANTHER" id="PTHR42080">
    <property type="entry name" value="SRR1 DOMAIN-CONTAINING PROTEIN"/>
    <property type="match status" value="1"/>
</dbReference>
<sequence length="217" mass="24469">MDEGWTTVKGRHRRPKNTKSAPSSLLSPATRTVPHLEVTEMKDEYNTVLRKFMKSTSYHIIRTIAWEFTLNAEQIPITKAICLGIGTFDPSDGSLAIKQKAHKQLAAFLVMVEELEIPSLTKPQQLEKHTGGHIECIFQEPMFTPGDISFLNEMGHRVVESPVGSEAVDSQTFLYGVHLYKDIYSMSLQGELPAVFVGTGWDAWSEYVFKTPFRTSF</sequence>
<evidence type="ECO:0000256" key="1">
    <source>
        <dbReference type="SAM" id="MobiDB-lite"/>
    </source>
</evidence>
<dbReference type="EMBL" id="PXOA01000070">
    <property type="protein sequence ID" value="RFU81107.1"/>
    <property type="molecule type" value="Genomic_DNA"/>
</dbReference>
<comment type="caution">
    <text evidence="3">The sequence shown here is derived from an EMBL/GenBank/DDBJ whole genome shotgun (WGS) entry which is preliminary data.</text>
</comment>
<dbReference type="AlphaFoldDB" id="A0A395NZ85"/>
<dbReference type="OrthoDB" id="5318346at2759"/>
<name>A0A395NZ85_TRIAR</name>
<dbReference type="InterPro" id="IPR012942">
    <property type="entry name" value="SRR1-like"/>
</dbReference>
<feature type="domain" description="SRR1-like" evidence="2">
    <location>
        <begin position="71"/>
        <end position="206"/>
    </location>
</feature>
<proteinExistence type="predicted"/>
<reference evidence="3 4" key="1">
    <citation type="journal article" date="2018" name="PLoS Pathog.">
        <title>Evolution of structural diversity of trichothecenes, a family of toxins produced by plant pathogenic and entomopathogenic fungi.</title>
        <authorList>
            <person name="Proctor R.H."/>
            <person name="McCormick S.P."/>
            <person name="Kim H.S."/>
            <person name="Cardoza R.E."/>
            <person name="Stanley A.M."/>
            <person name="Lindo L."/>
            <person name="Kelly A."/>
            <person name="Brown D.W."/>
            <person name="Lee T."/>
            <person name="Vaughan M.M."/>
            <person name="Alexander N.J."/>
            <person name="Busman M."/>
            <person name="Gutierrez S."/>
        </authorList>
    </citation>
    <scope>NUCLEOTIDE SEQUENCE [LARGE SCALE GENOMIC DNA]</scope>
    <source>
        <strain evidence="3 4">IBT 40837</strain>
    </source>
</reference>
<keyword evidence="4" id="KW-1185">Reference proteome</keyword>